<organism evidence="3 4">
    <name type="scientific">Allorhodopirellula heiligendammensis</name>
    <dbReference type="NCBI Taxonomy" id="2714739"/>
    <lineage>
        <taxon>Bacteria</taxon>
        <taxon>Pseudomonadati</taxon>
        <taxon>Planctomycetota</taxon>
        <taxon>Planctomycetia</taxon>
        <taxon>Pirellulales</taxon>
        <taxon>Pirellulaceae</taxon>
        <taxon>Allorhodopirellula</taxon>
    </lineage>
</organism>
<dbReference type="SUPFAM" id="SSF48208">
    <property type="entry name" value="Six-hairpin glycosidases"/>
    <property type="match status" value="1"/>
</dbReference>
<feature type="domain" description="Glucodextranase N-terminal" evidence="2">
    <location>
        <begin position="35"/>
        <end position="297"/>
    </location>
</feature>
<dbReference type="GO" id="GO:0030246">
    <property type="term" value="F:carbohydrate binding"/>
    <property type="evidence" value="ECO:0007669"/>
    <property type="project" value="InterPro"/>
</dbReference>
<proteinExistence type="predicted"/>
<dbReference type="Proteomes" id="UP000319908">
    <property type="component" value="Unassembled WGS sequence"/>
</dbReference>
<gene>
    <name evidence="3" type="primary">cga</name>
    <name evidence="3" type="ORF">Poly21_18600</name>
</gene>
<dbReference type="InterPro" id="IPR015220">
    <property type="entry name" value="Glucodextranase_N"/>
</dbReference>
<evidence type="ECO:0000259" key="1">
    <source>
        <dbReference type="Pfam" id="PF00723"/>
    </source>
</evidence>
<evidence type="ECO:0000313" key="3">
    <source>
        <dbReference type="EMBL" id="TWU19685.1"/>
    </source>
</evidence>
<keyword evidence="3" id="KW-0326">Glycosidase</keyword>
<keyword evidence="4" id="KW-1185">Reference proteome</keyword>
<dbReference type="GO" id="GO:0016757">
    <property type="term" value="F:glycosyltransferase activity"/>
    <property type="evidence" value="ECO:0007669"/>
    <property type="project" value="UniProtKB-ARBA"/>
</dbReference>
<name>A0A5C6C6G0_9BACT</name>
<feature type="domain" description="GH15-like" evidence="1">
    <location>
        <begin position="389"/>
        <end position="705"/>
    </location>
</feature>
<dbReference type="InterPro" id="IPR011613">
    <property type="entry name" value="GH15-like"/>
</dbReference>
<dbReference type="GO" id="GO:0005975">
    <property type="term" value="P:carbohydrate metabolic process"/>
    <property type="evidence" value="ECO:0007669"/>
    <property type="project" value="InterPro"/>
</dbReference>
<reference evidence="3 4" key="1">
    <citation type="journal article" date="2020" name="Antonie Van Leeuwenhoek">
        <title>Rhodopirellula heiligendammensis sp. nov., Rhodopirellula pilleata sp. nov., and Rhodopirellula solitaria sp. nov. isolated from natural or artificial marine surfaces in Northern Germany and California, USA, and emended description of the genus Rhodopirellula.</title>
        <authorList>
            <person name="Kallscheuer N."/>
            <person name="Wiegand S."/>
            <person name="Jogler M."/>
            <person name="Boedeker C."/>
            <person name="Peeters S.H."/>
            <person name="Rast P."/>
            <person name="Heuer A."/>
            <person name="Jetten M.S.M."/>
            <person name="Rohde M."/>
            <person name="Jogler C."/>
        </authorList>
    </citation>
    <scope>NUCLEOTIDE SEQUENCE [LARGE SCALE GENOMIC DNA]</scope>
    <source>
        <strain evidence="3 4">Poly21</strain>
    </source>
</reference>
<dbReference type="CDD" id="cd07430">
    <property type="entry name" value="GH15_N"/>
    <property type="match status" value="1"/>
</dbReference>
<dbReference type="InterPro" id="IPR008928">
    <property type="entry name" value="6-hairpin_glycosidase_sf"/>
</dbReference>
<dbReference type="GO" id="GO:0004339">
    <property type="term" value="F:glucan 1,4-alpha-glucosidase activity"/>
    <property type="evidence" value="ECO:0007669"/>
    <property type="project" value="UniProtKB-EC"/>
</dbReference>
<dbReference type="Pfam" id="PF00723">
    <property type="entry name" value="Glyco_hydro_15"/>
    <property type="match status" value="1"/>
</dbReference>
<dbReference type="PANTHER" id="PTHR31616:SF0">
    <property type="entry name" value="GLUCAN 1,4-ALPHA-GLUCOSIDASE"/>
    <property type="match status" value="1"/>
</dbReference>
<evidence type="ECO:0000313" key="4">
    <source>
        <dbReference type="Proteomes" id="UP000319908"/>
    </source>
</evidence>
<evidence type="ECO:0000259" key="2">
    <source>
        <dbReference type="Pfam" id="PF09137"/>
    </source>
</evidence>
<dbReference type="Pfam" id="PF09137">
    <property type="entry name" value="Glucodextran_N"/>
    <property type="match status" value="1"/>
</dbReference>
<dbReference type="InterPro" id="IPR012341">
    <property type="entry name" value="6hp_glycosidase-like_sf"/>
</dbReference>
<dbReference type="AlphaFoldDB" id="A0A5C6C6G0"/>
<protein>
    <submittedName>
        <fullName evidence="3">Glucoamylase</fullName>
        <ecNumber evidence="3">3.2.1.3</ecNumber>
    </submittedName>
</protein>
<dbReference type="Gene3D" id="2.70.98.10">
    <property type="match status" value="1"/>
</dbReference>
<dbReference type="InterPro" id="IPR011013">
    <property type="entry name" value="Gal_mutarotase_sf_dom"/>
</dbReference>
<dbReference type="InterPro" id="IPR014718">
    <property type="entry name" value="GH-type_carb-bd"/>
</dbReference>
<sequence length="822" mass="91902">MPPGIYWYNACIPNWYTRFATPVLHEPIPMTISQAPGAPGIAPRWTSSAKEGIGTAYSTGSRVWFTLSHGIVNEIYYPHVDSPNTRDLQLLISDGETFVHEEKCDLIHSSERPDPQALLYRQTNTAPDQRYRIIKEVIGEPHSDVVLVSVKMEILDATLADKLKVYVLLAPHVKDTGGNNTARTCEVGGSRLLHAEREQVHLVLGVNTEFVRRSVGFVGASDGWNDLQDNFQMDWQYEEAAGGNVAMMGEVDLSRGREFTIGVSLGDSRQSAATSLLQAFAIPFAQQRTKFIEQWKRVPLPELSHDPDTQALVQLSQHVLLAHEDKEFAGATVASMSIPWGETKDDSDSGGYHLVWARDMVQTTTALLASGETDLPLRSLVWLACVQGEDGGMPQNSRIDGSPYWEGVQLDEVAAPVLLAWRLQDANALQNFDPMPMVRRAMRFLLLHGPVTAQERWEENSGYSPSTLAIIISAIVCAADLVRSERAEATDNEDTRFLLDYADWMVASLEGWTVTNCGELVPGKPRHYIRITPEAPQSGPVEPNPNIATINIANGGGEFPARNVVDAGFLQLVRLGIRRWDDPVIVDSVAVVDAMLKRELPQGPCWRRYNHDGYGQHTDGSAFNGTGEGRVWPLLTGERGHYELACGRDVTRYIEAMKGFASGSGLFAEQLWDTDDIPQRGMYFGKPAGSAMPLCWAHAEFISLVRSQKDERCYDRIEPVYRRYSINQPENHLEVWTFAHQPIRISAGKRLRLICEHRGRVHWTTDQWATRHDSELTNAAFGLHFIDLPIEDLLGGQECVFTFHWSADDRWEDTNYVVKISS</sequence>
<dbReference type="PANTHER" id="PTHR31616">
    <property type="entry name" value="TREHALASE"/>
    <property type="match status" value="1"/>
</dbReference>
<keyword evidence="3" id="KW-0378">Hydrolase</keyword>
<dbReference type="EMBL" id="SJPU01000001">
    <property type="protein sequence ID" value="TWU19685.1"/>
    <property type="molecule type" value="Genomic_DNA"/>
</dbReference>
<accession>A0A5C6C6G0</accession>
<dbReference type="EC" id="3.2.1.3" evidence="3"/>
<dbReference type="SUPFAM" id="SSF74650">
    <property type="entry name" value="Galactose mutarotase-like"/>
    <property type="match status" value="1"/>
</dbReference>
<comment type="caution">
    <text evidence="3">The sequence shown here is derived from an EMBL/GenBank/DDBJ whole genome shotgun (WGS) entry which is preliminary data.</text>
</comment>
<dbReference type="Gene3D" id="1.50.10.10">
    <property type="match status" value="1"/>
</dbReference>